<dbReference type="CDD" id="cd12087">
    <property type="entry name" value="TM_EGFR-like"/>
    <property type="match status" value="1"/>
</dbReference>
<accession>A0A6G1G0Q1</accession>
<evidence type="ECO:0000256" key="1">
    <source>
        <dbReference type="SAM" id="Phobius"/>
    </source>
</evidence>
<keyword evidence="1" id="KW-1133">Transmembrane helix</keyword>
<gene>
    <name evidence="2 4" type="ORF">P152DRAFT_375968</name>
</gene>
<feature type="transmembrane region" description="Helical" evidence="1">
    <location>
        <begin position="148"/>
        <end position="171"/>
    </location>
</feature>
<evidence type="ECO:0000313" key="3">
    <source>
        <dbReference type="Proteomes" id="UP000504638"/>
    </source>
</evidence>
<evidence type="ECO:0000313" key="2">
    <source>
        <dbReference type="EMBL" id="KAF1811634.1"/>
    </source>
</evidence>
<organism evidence="2">
    <name type="scientific">Eremomyces bilateralis CBS 781.70</name>
    <dbReference type="NCBI Taxonomy" id="1392243"/>
    <lineage>
        <taxon>Eukaryota</taxon>
        <taxon>Fungi</taxon>
        <taxon>Dikarya</taxon>
        <taxon>Ascomycota</taxon>
        <taxon>Pezizomycotina</taxon>
        <taxon>Dothideomycetes</taxon>
        <taxon>Dothideomycetes incertae sedis</taxon>
        <taxon>Eremomycetales</taxon>
        <taxon>Eremomycetaceae</taxon>
        <taxon>Eremomyces</taxon>
    </lineage>
</organism>
<reference evidence="4" key="3">
    <citation type="submission" date="2025-04" db="UniProtKB">
        <authorList>
            <consortium name="RefSeq"/>
        </authorList>
    </citation>
    <scope>IDENTIFICATION</scope>
    <source>
        <strain evidence="4">CBS 781.70</strain>
    </source>
</reference>
<protein>
    <submittedName>
        <fullName evidence="2 4">Uncharacterized protein</fullName>
    </submittedName>
</protein>
<name>A0A6G1G0Q1_9PEZI</name>
<keyword evidence="1" id="KW-0812">Transmembrane</keyword>
<dbReference type="GeneID" id="54416182"/>
<feature type="non-terminal residue" evidence="2">
    <location>
        <position position="1"/>
    </location>
</feature>
<proteinExistence type="predicted"/>
<reference evidence="2 4" key="1">
    <citation type="submission" date="2020-01" db="EMBL/GenBank/DDBJ databases">
        <authorList>
            <consortium name="DOE Joint Genome Institute"/>
            <person name="Haridas S."/>
            <person name="Albert R."/>
            <person name="Binder M."/>
            <person name="Bloem J."/>
            <person name="Labutti K."/>
            <person name="Salamov A."/>
            <person name="Andreopoulos B."/>
            <person name="Baker S.E."/>
            <person name="Barry K."/>
            <person name="Bills G."/>
            <person name="Bluhm B.H."/>
            <person name="Cannon C."/>
            <person name="Castanera R."/>
            <person name="Culley D.E."/>
            <person name="Daum C."/>
            <person name="Ezra D."/>
            <person name="Gonzalez J.B."/>
            <person name="Henrissat B."/>
            <person name="Kuo A."/>
            <person name="Liang C."/>
            <person name="Lipzen A."/>
            <person name="Lutzoni F."/>
            <person name="Magnuson J."/>
            <person name="Mondo S."/>
            <person name="Nolan M."/>
            <person name="Ohm R."/>
            <person name="Pangilinan J."/>
            <person name="Park H.-J."/>
            <person name="Ramirez L."/>
            <person name="Alfaro M."/>
            <person name="Sun H."/>
            <person name="Tritt A."/>
            <person name="Yoshinaga Y."/>
            <person name="Zwiers L.-H."/>
            <person name="Turgeon B.G."/>
            <person name="Goodwin S.B."/>
            <person name="Spatafora J.W."/>
            <person name="Crous P.W."/>
            <person name="Grigoriev I.V."/>
        </authorList>
    </citation>
    <scope>NUCLEOTIDE SEQUENCE</scope>
    <source>
        <strain evidence="2 4">CBS 781.70</strain>
    </source>
</reference>
<keyword evidence="3" id="KW-1185">Reference proteome</keyword>
<feature type="non-terminal residue" evidence="2">
    <location>
        <position position="177"/>
    </location>
</feature>
<dbReference type="EMBL" id="ML975160">
    <property type="protein sequence ID" value="KAF1811634.1"/>
    <property type="molecule type" value="Genomic_DNA"/>
</dbReference>
<dbReference type="AlphaFoldDB" id="A0A6G1G0Q1"/>
<dbReference type="OrthoDB" id="3692311at2759"/>
<keyword evidence="1" id="KW-0472">Membrane</keyword>
<evidence type="ECO:0000313" key="4">
    <source>
        <dbReference type="RefSeq" id="XP_033533265.1"/>
    </source>
</evidence>
<reference evidence="4" key="2">
    <citation type="submission" date="2020-04" db="EMBL/GenBank/DDBJ databases">
        <authorList>
            <consortium name="NCBI Genome Project"/>
        </authorList>
    </citation>
    <scope>NUCLEOTIDE SEQUENCE</scope>
    <source>
        <strain evidence="4">CBS 781.70</strain>
    </source>
</reference>
<sequence length="177" mass="18547">DFSCPVQGSSWHVCYEKDSSHFVGCCRTDPCAKGCPDGALEPASFPAEEHDKLGDQFCQVGQWYTCTGTHPPFVGCCVSDPCKAKGCPKKDLRAGQLSQNAAQAAAFLPAGVSIVPVAGPSVTKASDPSATKASNPANGKANGSKLRIIAGSVVGAVSFLLLVVCAIIYFIRRNRKR</sequence>
<dbReference type="RefSeq" id="XP_033533265.1">
    <property type="nucleotide sequence ID" value="XM_033675612.1"/>
</dbReference>
<dbReference type="Proteomes" id="UP000504638">
    <property type="component" value="Unplaced"/>
</dbReference>